<keyword evidence="3" id="KW-0378">Hydrolase</keyword>
<accession>A0A3M0CDU9</accession>
<dbReference type="Proteomes" id="UP000271227">
    <property type="component" value="Unassembled WGS sequence"/>
</dbReference>
<dbReference type="InParanoid" id="A0A3M0CDU9"/>
<dbReference type="PANTHER" id="PTHR43135:SF3">
    <property type="entry name" value="ALPHA-D-RIBOSE 1-METHYLPHOSPHONATE 5-TRIPHOSPHATE DIPHOSPHATASE"/>
    <property type="match status" value="1"/>
</dbReference>
<dbReference type="SUPFAM" id="SSF51556">
    <property type="entry name" value="Metallo-dependent hydrolases"/>
    <property type="match status" value="1"/>
</dbReference>
<evidence type="ECO:0000256" key="1">
    <source>
        <dbReference type="SAM" id="SignalP"/>
    </source>
</evidence>
<name>A0A3M0CDU9_9PROT</name>
<dbReference type="InterPro" id="IPR011059">
    <property type="entry name" value="Metal-dep_hydrolase_composite"/>
</dbReference>
<organism evidence="3 4">
    <name type="scientific">Eilatimonas milleporae</name>
    <dbReference type="NCBI Taxonomy" id="911205"/>
    <lineage>
        <taxon>Bacteria</taxon>
        <taxon>Pseudomonadati</taxon>
        <taxon>Pseudomonadota</taxon>
        <taxon>Alphaproteobacteria</taxon>
        <taxon>Kordiimonadales</taxon>
        <taxon>Kordiimonadaceae</taxon>
        <taxon>Eilatimonas</taxon>
    </lineage>
</organism>
<dbReference type="PANTHER" id="PTHR43135">
    <property type="entry name" value="ALPHA-D-RIBOSE 1-METHYLPHOSPHONATE 5-TRIPHOSPHATE DIPHOSPHATASE"/>
    <property type="match status" value="1"/>
</dbReference>
<keyword evidence="4" id="KW-1185">Reference proteome</keyword>
<feature type="chain" id="PRO_5018153689" evidence="1">
    <location>
        <begin position="48"/>
        <end position="495"/>
    </location>
</feature>
<keyword evidence="1" id="KW-0732">Signal</keyword>
<dbReference type="GO" id="GO:0016810">
    <property type="term" value="F:hydrolase activity, acting on carbon-nitrogen (but not peptide) bonds"/>
    <property type="evidence" value="ECO:0007669"/>
    <property type="project" value="InterPro"/>
</dbReference>
<protein>
    <submittedName>
        <fullName evidence="3">Amidohydrolase family protein</fullName>
    </submittedName>
</protein>
<sequence>MTPFMTFQAAGSATRGAVGAVSRERFPALLLLALLFLAALTAGAAQAADRKADRNAARKTALVGGRLIDGFGHRPIANSVILVDGDTITAVGSLGALAVPDGYDVISTEGMDVLPGLWENHAHLMLTGHSDYPHWHSTYPDRYADEIMPASAVQLLLAGITSARDLGAPLEASVSVKRRIEDGTIPGPRLFISGPFIQHRAYPGTEGYRWGVFGAEDGRRKVRALAEAGVDIIKLIDQDAMTLDEAQAVVDEAHKHGLKVIAHSHRPGEIRRGLEIGVDNFEHTGLTTAPGYPDDVMQMLTERTATGRIAGGPLFWTPTVEGLWNYKHTVDNPEKLDATCWHRGLKADTIADIKRSISRPGQLGYTQLTPLRRPTLKHKIAQLREAGVVFLVGTDSGIPMKFHCQSTWNEMDVLVNVMGLPPMDVIRAATYWPSVMMGVSDKWGTVSEGKFADIVAVHGDVLRHINLLSRVDFVMKGGVVYRENGDVVETALAAR</sequence>
<proteinExistence type="predicted"/>
<evidence type="ECO:0000313" key="3">
    <source>
        <dbReference type="EMBL" id="RMB08004.1"/>
    </source>
</evidence>
<dbReference type="Gene3D" id="2.30.40.10">
    <property type="entry name" value="Urease, subunit C, domain 1"/>
    <property type="match status" value="1"/>
</dbReference>
<feature type="signal peptide" evidence="1">
    <location>
        <begin position="1"/>
        <end position="47"/>
    </location>
</feature>
<dbReference type="InterPro" id="IPR006680">
    <property type="entry name" value="Amidohydro-rel"/>
</dbReference>
<reference evidence="3 4" key="1">
    <citation type="submission" date="2018-10" db="EMBL/GenBank/DDBJ databases">
        <title>Genomic Encyclopedia of Archaeal and Bacterial Type Strains, Phase II (KMG-II): from individual species to whole genera.</title>
        <authorList>
            <person name="Goeker M."/>
        </authorList>
    </citation>
    <scope>NUCLEOTIDE SEQUENCE [LARGE SCALE GENOMIC DNA]</scope>
    <source>
        <strain evidence="3 4">DSM 25217</strain>
    </source>
</reference>
<dbReference type="EMBL" id="REFR01000011">
    <property type="protein sequence ID" value="RMB08004.1"/>
    <property type="molecule type" value="Genomic_DNA"/>
</dbReference>
<evidence type="ECO:0000313" key="4">
    <source>
        <dbReference type="Proteomes" id="UP000271227"/>
    </source>
</evidence>
<dbReference type="InterPro" id="IPR051781">
    <property type="entry name" value="Metallo-dep_Hydrolase"/>
</dbReference>
<dbReference type="InterPro" id="IPR032466">
    <property type="entry name" value="Metal_Hydrolase"/>
</dbReference>
<dbReference type="RefSeq" id="WP_211332189.1">
    <property type="nucleotide sequence ID" value="NZ_REFR01000011.1"/>
</dbReference>
<feature type="domain" description="Amidohydrolase-related" evidence="2">
    <location>
        <begin position="113"/>
        <end position="479"/>
    </location>
</feature>
<evidence type="ECO:0000259" key="2">
    <source>
        <dbReference type="Pfam" id="PF01979"/>
    </source>
</evidence>
<comment type="caution">
    <text evidence="3">The sequence shown here is derived from an EMBL/GenBank/DDBJ whole genome shotgun (WGS) entry which is preliminary data.</text>
</comment>
<dbReference type="SUPFAM" id="SSF51338">
    <property type="entry name" value="Composite domain of metallo-dependent hydrolases"/>
    <property type="match status" value="1"/>
</dbReference>
<dbReference type="AlphaFoldDB" id="A0A3M0CDU9"/>
<dbReference type="Pfam" id="PF01979">
    <property type="entry name" value="Amidohydro_1"/>
    <property type="match status" value="1"/>
</dbReference>
<dbReference type="Gene3D" id="3.20.20.140">
    <property type="entry name" value="Metal-dependent hydrolases"/>
    <property type="match status" value="1"/>
</dbReference>
<gene>
    <name evidence="3" type="ORF">BXY39_2099</name>
</gene>